<evidence type="ECO:0000313" key="2">
    <source>
        <dbReference type="WBParaSite" id="nRc.2.0.1.t37952-RA"/>
    </source>
</evidence>
<dbReference type="WBParaSite" id="nRc.2.0.1.t37952-RA">
    <property type="protein sequence ID" value="nRc.2.0.1.t37952-RA"/>
    <property type="gene ID" value="nRc.2.0.1.g37952"/>
</dbReference>
<proteinExistence type="predicted"/>
<keyword evidence="1" id="KW-1185">Reference proteome</keyword>
<evidence type="ECO:0000313" key="1">
    <source>
        <dbReference type="Proteomes" id="UP000887565"/>
    </source>
</evidence>
<sequence length="76" mass="9039">MTQKEERSKLVSQNKVPTFQEDFQQPEKRLVTIETPEEIREAQRKDPYIAKLVKILEQKQMSMISSAFHTKNEIVY</sequence>
<dbReference type="AlphaFoldDB" id="A0A915KGU8"/>
<protein>
    <submittedName>
        <fullName evidence="2">Uncharacterized protein</fullName>
    </submittedName>
</protein>
<dbReference type="Proteomes" id="UP000887565">
    <property type="component" value="Unplaced"/>
</dbReference>
<organism evidence="1 2">
    <name type="scientific">Romanomermis culicivorax</name>
    <name type="common">Nematode worm</name>
    <dbReference type="NCBI Taxonomy" id="13658"/>
    <lineage>
        <taxon>Eukaryota</taxon>
        <taxon>Metazoa</taxon>
        <taxon>Ecdysozoa</taxon>
        <taxon>Nematoda</taxon>
        <taxon>Enoplea</taxon>
        <taxon>Dorylaimia</taxon>
        <taxon>Mermithida</taxon>
        <taxon>Mermithoidea</taxon>
        <taxon>Mermithidae</taxon>
        <taxon>Romanomermis</taxon>
    </lineage>
</organism>
<accession>A0A915KGU8</accession>
<name>A0A915KGU8_ROMCU</name>
<reference evidence="2" key="1">
    <citation type="submission" date="2022-11" db="UniProtKB">
        <authorList>
            <consortium name="WormBaseParasite"/>
        </authorList>
    </citation>
    <scope>IDENTIFICATION</scope>
</reference>